<evidence type="ECO:0000256" key="1">
    <source>
        <dbReference type="SAM" id="MobiDB-lite"/>
    </source>
</evidence>
<name>A0A0E2LS48_PORGN</name>
<protein>
    <submittedName>
        <fullName evidence="2">Uncharacterized protein</fullName>
    </submittedName>
</protein>
<evidence type="ECO:0000313" key="3">
    <source>
        <dbReference type="Proteomes" id="UP000016630"/>
    </source>
</evidence>
<sequence length="50" mass="5830">MRLSKETYRHLQEVHGTQGKGGNLGRPDSYQKDETTFPYDNQIAVYGRRM</sequence>
<accession>A0A0E2LS48</accession>
<feature type="compositionally biased region" description="Basic and acidic residues" evidence="1">
    <location>
        <begin position="1"/>
        <end position="13"/>
    </location>
</feature>
<feature type="region of interest" description="Disordered" evidence="1">
    <location>
        <begin position="1"/>
        <end position="36"/>
    </location>
</feature>
<dbReference type="EMBL" id="AWUW01000047">
    <property type="protein sequence ID" value="ERJ67706.1"/>
    <property type="molecule type" value="Genomic_DNA"/>
</dbReference>
<reference evidence="2 3" key="1">
    <citation type="submission" date="2013-06" db="EMBL/GenBank/DDBJ databases">
        <authorList>
            <person name="Weinstock G."/>
            <person name="Sodergren E."/>
            <person name="Lobos E.A."/>
            <person name="Fulton L."/>
            <person name="Fulton R."/>
            <person name="Courtney L."/>
            <person name="Fronick C."/>
            <person name="O'Laughlin M."/>
            <person name="Godfrey J."/>
            <person name="Wilson R.M."/>
            <person name="Miner T."/>
            <person name="Farmer C."/>
            <person name="Delehaunty K."/>
            <person name="Cordes M."/>
            <person name="Minx P."/>
            <person name="Tomlinson C."/>
            <person name="Chen J."/>
            <person name="Wollam A."/>
            <person name="Pepin K.H."/>
            <person name="Bhonagiri V."/>
            <person name="Zhang X."/>
            <person name="Warren W."/>
            <person name="Mitreva M."/>
            <person name="Mardis E.R."/>
            <person name="Wilson R.K."/>
        </authorList>
    </citation>
    <scope>NUCLEOTIDE SEQUENCE [LARGE SCALE GENOMIC DNA]</scope>
    <source>
        <strain evidence="2 3">F0570</strain>
    </source>
</reference>
<organism evidence="2 3">
    <name type="scientific">Porphyromonas gingivalis F0570</name>
    <dbReference type="NCBI Taxonomy" id="1227271"/>
    <lineage>
        <taxon>Bacteria</taxon>
        <taxon>Pseudomonadati</taxon>
        <taxon>Bacteroidota</taxon>
        <taxon>Bacteroidia</taxon>
        <taxon>Bacteroidales</taxon>
        <taxon>Porphyromonadaceae</taxon>
        <taxon>Porphyromonas</taxon>
    </lineage>
</organism>
<dbReference type="PATRIC" id="fig|1227271.3.peg.676"/>
<proteinExistence type="predicted"/>
<comment type="caution">
    <text evidence="2">The sequence shown here is derived from an EMBL/GenBank/DDBJ whole genome shotgun (WGS) entry which is preliminary data.</text>
</comment>
<gene>
    <name evidence="2" type="ORF">HMPREF1555_00771</name>
</gene>
<dbReference type="Proteomes" id="UP000016630">
    <property type="component" value="Unassembled WGS sequence"/>
</dbReference>
<evidence type="ECO:0000313" key="2">
    <source>
        <dbReference type="EMBL" id="ERJ67706.1"/>
    </source>
</evidence>
<dbReference type="AlphaFoldDB" id="A0A0E2LS48"/>
<dbReference type="HOGENOM" id="CLU_3121087_0_0_10"/>